<reference evidence="2" key="1">
    <citation type="submission" date="2016-12" db="EMBL/GenBank/DDBJ databases">
        <title>Comparative genomics of four Isosphaeraceae planctomycetes: a common pool of plasmids and glycoside hydrolase genes.</title>
        <authorList>
            <person name="Ivanova A."/>
        </authorList>
    </citation>
    <scope>NUCLEOTIDE SEQUENCE [LARGE SCALE GENOMIC DNA]</scope>
    <source>
        <strain evidence="2">PX4</strain>
    </source>
</reference>
<dbReference type="EMBL" id="CP019082">
    <property type="protein sequence ID" value="APW61079.1"/>
    <property type="molecule type" value="Genomic_DNA"/>
</dbReference>
<name>A0A1U7CQ97_9BACT</name>
<dbReference type="AlphaFoldDB" id="A0A1U7CQ97"/>
<keyword evidence="2" id="KW-1185">Reference proteome</keyword>
<dbReference type="OrthoDB" id="2452999at2"/>
<dbReference type="Proteomes" id="UP000186309">
    <property type="component" value="Chromosome"/>
</dbReference>
<evidence type="ECO:0000313" key="2">
    <source>
        <dbReference type="Proteomes" id="UP000186309"/>
    </source>
</evidence>
<organism evidence="1 2">
    <name type="scientific">Paludisphaera borealis</name>
    <dbReference type="NCBI Taxonomy" id="1387353"/>
    <lineage>
        <taxon>Bacteria</taxon>
        <taxon>Pseudomonadati</taxon>
        <taxon>Planctomycetota</taxon>
        <taxon>Planctomycetia</taxon>
        <taxon>Isosphaerales</taxon>
        <taxon>Isosphaeraceae</taxon>
        <taxon>Paludisphaera</taxon>
    </lineage>
</organism>
<dbReference type="KEGG" id="pbor:BSF38_02583"/>
<sequence>MPSPPLQLDGSNVLFWTESRLGRFHTIPYGADPADIGVISVAAMAICRYPDVGPYYLFKCDRNWEVVSDWDAESIEKAQEIASRHAIDEVIEWYAAV</sequence>
<proteinExistence type="predicted"/>
<evidence type="ECO:0000313" key="1">
    <source>
        <dbReference type="EMBL" id="APW61079.1"/>
    </source>
</evidence>
<accession>A0A1U7CQ97</accession>
<dbReference type="RefSeq" id="WP_145952103.1">
    <property type="nucleotide sequence ID" value="NZ_CP019082.1"/>
</dbReference>
<gene>
    <name evidence="1" type="ORF">BSF38_02583</name>
</gene>
<protein>
    <submittedName>
        <fullName evidence="1">Uncharacterized protein</fullName>
    </submittedName>
</protein>